<dbReference type="Proteomes" id="UP001377160">
    <property type="component" value="Unassembled WGS sequence"/>
</dbReference>
<feature type="non-terminal residue" evidence="7">
    <location>
        <position position="1"/>
    </location>
</feature>
<name>A0ABU9FYY6_9VIBR</name>
<keyword evidence="8" id="KW-1185">Reference proteome</keyword>
<keyword evidence="1" id="KW-0436">Ligase</keyword>
<dbReference type="Pfam" id="PF01409">
    <property type="entry name" value="tRNA-synt_2d"/>
    <property type="match status" value="1"/>
</dbReference>
<evidence type="ECO:0000256" key="2">
    <source>
        <dbReference type="ARBA" id="ARBA00022741"/>
    </source>
</evidence>
<keyword evidence="2" id="KW-0547">Nucleotide-binding</keyword>
<organism evidence="7 8">
    <name type="scientific">Vibrio echinoideorum</name>
    <dbReference type="NCBI Taxonomy" id="2100116"/>
    <lineage>
        <taxon>Bacteria</taxon>
        <taxon>Pseudomonadati</taxon>
        <taxon>Pseudomonadota</taxon>
        <taxon>Gammaproteobacteria</taxon>
        <taxon>Vibrionales</taxon>
        <taxon>Vibrionaceae</taxon>
        <taxon>Vibrio</taxon>
    </lineage>
</organism>
<reference evidence="7 8" key="1">
    <citation type="submission" date="2024-02" db="EMBL/GenBank/DDBJ databases">
        <title>Bacteria isolated from the canopy kelp, Nereocystis luetkeana.</title>
        <authorList>
            <person name="Pfister C.A."/>
            <person name="Younker I.T."/>
            <person name="Light S.H."/>
        </authorList>
    </citation>
    <scope>NUCLEOTIDE SEQUENCE [LARGE SCALE GENOMIC DNA]</scope>
    <source>
        <strain evidence="7 8">TI.1.15</strain>
    </source>
</reference>
<evidence type="ECO:0000256" key="5">
    <source>
        <dbReference type="ARBA" id="ARBA00023146"/>
    </source>
</evidence>
<evidence type="ECO:0000313" key="8">
    <source>
        <dbReference type="Proteomes" id="UP001377160"/>
    </source>
</evidence>
<evidence type="ECO:0000259" key="6">
    <source>
        <dbReference type="Pfam" id="PF01409"/>
    </source>
</evidence>
<protein>
    <recommendedName>
        <fullName evidence="6">Phenylalanyl-tRNA synthetase domain-containing protein</fullName>
    </recommendedName>
</protein>
<proteinExistence type="predicted"/>
<sequence length="64" mass="7009">GCGMVHPKVLRSVGIDPEKYAGFAFGMGVERLTMLLYGVNDLRAFFDNDLRSLNNSSNTGQSKL</sequence>
<evidence type="ECO:0000313" key="7">
    <source>
        <dbReference type="EMBL" id="MEL0611451.1"/>
    </source>
</evidence>
<keyword evidence="3" id="KW-0067">ATP-binding</keyword>
<feature type="domain" description="Phenylalanyl-tRNA synthetase" evidence="6">
    <location>
        <begin position="1"/>
        <end position="54"/>
    </location>
</feature>
<keyword evidence="4" id="KW-0648">Protein biosynthesis</keyword>
<dbReference type="SUPFAM" id="SSF55681">
    <property type="entry name" value="Class II aaRS and biotin synthetases"/>
    <property type="match status" value="1"/>
</dbReference>
<gene>
    <name evidence="7" type="ORF">V8Z71_24700</name>
</gene>
<evidence type="ECO:0000256" key="1">
    <source>
        <dbReference type="ARBA" id="ARBA00022598"/>
    </source>
</evidence>
<accession>A0ABU9FYY6</accession>
<evidence type="ECO:0000256" key="3">
    <source>
        <dbReference type="ARBA" id="ARBA00022840"/>
    </source>
</evidence>
<dbReference type="InterPro" id="IPR002319">
    <property type="entry name" value="Phenylalanyl-tRNA_Synthase"/>
</dbReference>
<evidence type="ECO:0000256" key="4">
    <source>
        <dbReference type="ARBA" id="ARBA00022917"/>
    </source>
</evidence>
<keyword evidence="5" id="KW-0030">Aminoacyl-tRNA synthetase</keyword>
<comment type="caution">
    <text evidence="7">The sequence shown here is derived from an EMBL/GenBank/DDBJ whole genome shotgun (WGS) entry which is preliminary data.</text>
</comment>
<dbReference type="EMBL" id="JBANDX010000322">
    <property type="protein sequence ID" value="MEL0611451.1"/>
    <property type="molecule type" value="Genomic_DNA"/>
</dbReference>
<dbReference type="Gene3D" id="3.30.930.10">
    <property type="entry name" value="Bira Bifunctional Protein, Domain 2"/>
    <property type="match status" value="1"/>
</dbReference>
<dbReference type="InterPro" id="IPR045864">
    <property type="entry name" value="aa-tRNA-synth_II/BPL/LPL"/>
</dbReference>